<gene>
    <name evidence="1" type="ORF">CAK95_10235</name>
</gene>
<dbReference type="Gene3D" id="2.30.42.10">
    <property type="match status" value="1"/>
</dbReference>
<evidence type="ECO:0000313" key="2">
    <source>
        <dbReference type="Proteomes" id="UP000194137"/>
    </source>
</evidence>
<dbReference type="Pfam" id="PF17820">
    <property type="entry name" value="PDZ_6"/>
    <property type="match status" value="1"/>
</dbReference>
<accession>A0A1W6ZPX3</accession>
<dbReference type="PANTHER" id="PTHR32060">
    <property type="entry name" value="TAIL-SPECIFIC PROTEASE"/>
    <property type="match status" value="1"/>
</dbReference>
<reference evidence="1 2" key="1">
    <citation type="submission" date="2017-05" db="EMBL/GenBank/DDBJ databases">
        <title>Full genome sequence of Pseudorhodoplanes sinuspersici.</title>
        <authorList>
            <person name="Dastgheib S.M.M."/>
            <person name="Shavandi M."/>
            <person name="Tirandaz H."/>
        </authorList>
    </citation>
    <scope>NUCLEOTIDE SEQUENCE [LARGE SCALE GENOMIC DNA]</scope>
    <source>
        <strain evidence="1 2">RIPI110</strain>
    </source>
</reference>
<dbReference type="SMART" id="SM00245">
    <property type="entry name" value="TSPc"/>
    <property type="match status" value="1"/>
</dbReference>
<proteinExistence type="predicted"/>
<sequence length="419" mass="45765">MQKHAARLAAVLAFLVLAAPVQAEAPADVSKPAQQEAHQPEPGEFLDHARQIVIDNFYNRHGLAAFETILTSERQTMRSLADAESAIMRALPALKASHTARYTPDQIEYYELMDVFRPAGTDQRGHAIVPGGSVDYAGIGVVTRNIDGRLFITQIYHGSTAQHAGLQTGDEIIAVDGKPYRPIASFKDRAGESVTVSIRRTADAAPIDIAVPVAWIQPNTALRHAIRSSARTFEKDGLRIGYLRVWTYAAGRMHSLLTEMIASETLRNADGLVLDLRSRWGGSASEAADLFLGRSREMTVIDRDGQEKVVVARWRKPLVAIIDQNTRSSMEIFARALQHAAVPLIGSHSAGAVLAGRGFLLKDNSLLVLAVNDVRIDGQRLENVGVSPDIAVPYDIRYSAGADPQFERAVAELSRKLMH</sequence>
<dbReference type="InterPro" id="IPR029045">
    <property type="entry name" value="ClpP/crotonase-like_dom_sf"/>
</dbReference>
<dbReference type="SMART" id="SM00228">
    <property type="entry name" value="PDZ"/>
    <property type="match status" value="1"/>
</dbReference>
<dbReference type="RefSeq" id="WP_086087831.1">
    <property type="nucleotide sequence ID" value="NZ_CP021112.1"/>
</dbReference>
<dbReference type="KEGG" id="psin:CAK95_10235"/>
<dbReference type="PROSITE" id="PS50106">
    <property type="entry name" value="PDZ"/>
    <property type="match status" value="1"/>
</dbReference>
<protein>
    <submittedName>
        <fullName evidence="1">Uncharacterized protein</fullName>
    </submittedName>
</protein>
<dbReference type="InterPro" id="IPR036034">
    <property type="entry name" value="PDZ_sf"/>
</dbReference>
<dbReference type="Gene3D" id="3.90.226.10">
    <property type="entry name" value="2-enoyl-CoA Hydratase, Chain A, domain 1"/>
    <property type="match status" value="1"/>
</dbReference>
<dbReference type="InterPro" id="IPR041489">
    <property type="entry name" value="PDZ_6"/>
</dbReference>
<organism evidence="1 2">
    <name type="scientific">Pseudorhodoplanes sinuspersici</name>
    <dbReference type="NCBI Taxonomy" id="1235591"/>
    <lineage>
        <taxon>Bacteria</taxon>
        <taxon>Pseudomonadati</taxon>
        <taxon>Pseudomonadota</taxon>
        <taxon>Alphaproteobacteria</taxon>
        <taxon>Hyphomicrobiales</taxon>
        <taxon>Pseudorhodoplanes</taxon>
    </lineage>
</organism>
<dbReference type="PANTHER" id="PTHR32060:SF22">
    <property type="entry name" value="CARBOXYL-TERMINAL-PROCESSING PEPTIDASE 3, CHLOROPLASTIC"/>
    <property type="match status" value="1"/>
</dbReference>
<dbReference type="AlphaFoldDB" id="A0A1W6ZPX3"/>
<dbReference type="Gene3D" id="3.30.750.44">
    <property type="match status" value="1"/>
</dbReference>
<dbReference type="STRING" id="1235591.CAK95_10235"/>
<dbReference type="GO" id="GO:0006508">
    <property type="term" value="P:proteolysis"/>
    <property type="evidence" value="ECO:0007669"/>
    <property type="project" value="InterPro"/>
</dbReference>
<evidence type="ECO:0000313" key="1">
    <source>
        <dbReference type="EMBL" id="ARP99421.1"/>
    </source>
</evidence>
<dbReference type="GO" id="GO:0008236">
    <property type="term" value="F:serine-type peptidase activity"/>
    <property type="evidence" value="ECO:0007669"/>
    <property type="project" value="InterPro"/>
</dbReference>
<dbReference type="Pfam" id="PF03572">
    <property type="entry name" value="Peptidase_S41"/>
    <property type="match status" value="1"/>
</dbReference>
<dbReference type="Proteomes" id="UP000194137">
    <property type="component" value="Chromosome"/>
</dbReference>
<keyword evidence="2" id="KW-1185">Reference proteome</keyword>
<dbReference type="SUPFAM" id="SSF50156">
    <property type="entry name" value="PDZ domain-like"/>
    <property type="match status" value="1"/>
</dbReference>
<dbReference type="SUPFAM" id="SSF52096">
    <property type="entry name" value="ClpP/crotonase"/>
    <property type="match status" value="1"/>
</dbReference>
<dbReference type="InterPro" id="IPR005151">
    <property type="entry name" value="Tail-specific_protease"/>
</dbReference>
<dbReference type="EMBL" id="CP021112">
    <property type="protein sequence ID" value="ARP99421.1"/>
    <property type="molecule type" value="Genomic_DNA"/>
</dbReference>
<dbReference type="CDD" id="cd07562">
    <property type="entry name" value="Peptidase_S41_TRI"/>
    <property type="match status" value="1"/>
</dbReference>
<dbReference type="GO" id="GO:0004175">
    <property type="term" value="F:endopeptidase activity"/>
    <property type="evidence" value="ECO:0007669"/>
    <property type="project" value="TreeGrafter"/>
</dbReference>
<dbReference type="OrthoDB" id="9758793at2"/>
<name>A0A1W6ZPX3_9HYPH</name>
<dbReference type="InterPro" id="IPR001478">
    <property type="entry name" value="PDZ"/>
</dbReference>